<dbReference type="EMBL" id="OW995941">
    <property type="protein sequence ID" value="CAH6606390.1"/>
    <property type="molecule type" value="Genomic_DNA"/>
</dbReference>
<dbReference type="GO" id="GO:0005886">
    <property type="term" value="C:plasma membrane"/>
    <property type="evidence" value="ECO:0007669"/>
    <property type="project" value="UniProtKB-SubCell"/>
</dbReference>
<protein>
    <submittedName>
        <fullName evidence="8">Sulfoacetate transporter SauU</fullName>
    </submittedName>
</protein>
<name>A0AAD1TUM2_CITFR</name>
<feature type="transmembrane region" description="Helical" evidence="6">
    <location>
        <begin position="105"/>
        <end position="122"/>
    </location>
</feature>
<feature type="transmembrane region" description="Helical" evidence="6">
    <location>
        <begin position="284"/>
        <end position="303"/>
    </location>
</feature>
<feature type="transmembrane region" description="Helical" evidence="6">
    <location>
        <begin position="128"/>
        <end position="151"/>
    </location>
</feature>
<proteinExistence type="predicted"/>
<dbReference type="PANTHER" id="PTHR43124:SF3">
    <property type="entry name" value="CHLORAMPHENICOL EFFLUX PUMP RV0191"/>
    <property type="match status" value="1"/>
</dbReference>
<dbReference type="Gene3D" id="1.20.1250.20">
    <property type="entry name" value="MFS general substrate transporter like domains"/>
    <property type="match status" value="2"/>
</dbReference>
<evidence type="ECO:0000256" key="1">
    <source>
        <dbReference type="ARBA" id="ARBA00004651"/>
    </source>
</evidence>
<keyword evidence="5 6" id="KW-0472">Membrane</keyword>
<feature type="transmembrane region" description="Helical" evidence="6">
    <location>
        <begin position="340"/>
        <end position="364"/>
    </location>
</feature>
<evidence type="ECO:0000256" key="3">
    <source>
        <dbReference type="ARBA" id="ARBA00022692"/>
    </source>
</evidence>
<dbReference type="SUPFAM" id="SSF103473">
    <property type="entry name" value="MFS general substrate transporter"/>
    <property type="match status" value="1"/>
</dbReference>
<feature type="transmembrane region" description="Helical" evidence="6">
    <location>
        <begin position="376"/>
        <end position="395"/>
    </location>
</feature>
<gene>
    <name evidence="8" type="ORF">AI2935V1_3646</name>
</gene>
<accession>A0AAD1TUM2</accession>
<organism evidence="8 9">
    <name type="scientific">Citrobacter freundii</name>
    <dbReference type="NCBI Taxonomy" id="546"/>
    <lineage>
        <taxon>Bacteria</taxon>
        <taxon>Pseudomonadati</taxon>
        <taxon>Pseudomonadota</taxon>
        <taxon>Gammaproteobacteria</taxon>
        <taxon>Enterobacterales</taxon>
        <taxon>Enterobacteriaceae</taxon>
        <taxon>Citrobacter</taxon>
        <taxon>Citrobacter freundii complex</taxon>
    </lineage>
</organism>
<evidence type="ECO:0000259" key="7">
    <source>
        <dbReference type="PROSITE" id="PS50850"/>
    </source>
</evidence>
<feature type="transmembrane region" description="Helical" evidence="6">
    <location>
        <begin position="76"/>
        <end position="98"/>
    </location>
</feature>
<reference evidence="8" key="1">
    <citation type="submission" date="2022-05" db="EMBL/GenBank/DDBJ databases">
        <authorList>
            <person name="Alioto T."/>
            <person name="Alioto T."/>
            <person name="Gomez Garrido J."/>
        </authorList>
    </citation>
    <scope>NUCLEOTIDE SEQUENCE</scope>
    <source>
        <strain evidence="8">112</strain>
    </source>
</reference>
<evidence type="ECO:0000256" key="5">
    <source>
        <dbReference type="ARBA" id="ARBA00023136"/>
    </source>
</evidence>
<feature type="transmembrane region" description="Helical" evidence="6">
    <location>
        <begin position="35"/>
        <end position="56"/>
    </location>
</feature>
<feature type="transmembrane region" description="Helical" evidence="6">
    <location>
        <begin position="163"/>
        <end position="187"/>
    </location>
</feature>
<sequence>MIIGIAAITAAIHFNQTHFGKVHVMSEKKTSGIEYWKKIVVVMSLGWVAIWIYRTVLTPIYPEIQASLGNVSNAEIGAIASFYFFAYCSMQIPCGILVDKFGQKIMLMCGFTLFIIGTLSIAKATGLVMIYAGSLMAGAGCASFFSSAYSLSSANVPQARRALANAIINSGSAIGMGIGLIGSSVLVKSMSMAWQNVLFLVAAILVVMLCVFTLVIRGKVKNEVPAADQKIQTVTASEEKSPPLFSGLLCSVYFLYFCTCYGYYLIVTWLPSYLQTERGFDGGAIGVASALVAVVGVPGALFFSHLSDKFRNSKVKVILGLEIMAAAMLVFTVLSPNTTMLMVSLTLYGLLGKMAVDPILISFVSEQASSKTLGRAFSLFNFFGMSSAVIAPTLTGFISDLTGSKEISFVISACLVVTGTLIFAAVTLYKKKATTVIASA</sequence>
<feature type="transmembrane region" description="Helical" evidence="6">
    <location>
        <begin position="407"/>
        <end position="429"/>
    </location>
</feature>
<dbReference type="InterPro" id="IPR011701">
    <property type="entry name" value="MFS"/>
</dbReference>
<dbReference type="InterPro" id="IPR036259">
    <property type="entry name" value="MFS_trans_sf"/>
</dbReference>
<evidence type="ECO:0000313" key="9">
    <source>
        <dbReference type="Proteomes" id="UP000789647"/>
    </source>
</evidence>
<dbReference type="InterPro" id="IPR020846">
    <property type="entry name" value="MFS_dom"/>
</dbReference>
<feature type="domain" description="Major facilitator superfamily (MFS) profile" evidence="7">
    <location>
        <begin position="39"/>
        <end position="431"/>
    </location>
</feature>
<evidence type="ECO:0000256" key="6">
    <source>
        <dbReference type="SAM" id="Phobius"/>
    </source>
</evidence>
<dbReference type="GO" id="GO:0022857">
    <property type="term" value="F:transmembrane transporter activity"/>
    <property type="evidence" value="ECO:0007669"/>
    <property type="project" value="InterPro"/>
</dbReference>
<dbReference type="InterPro" id="IPR050189">
    <property type="entry name" value="MFS_Efflux_Transporters"/>
</dbReference>
<dbReference type="Proteomes" id="UP000789647">
    <property type="component" value="Chromosome"/>
</dbReference>
<feature type="transmembrane region" description="Helical" evidence="6">
    <location>
        <begin position="315"/>
        <end position="334"/>
    </location>
</feature>
<keyword evidence="3 6" id="KW-0812">Transmembrane</keyword>
<feature type="transmembrane region" description="Helical" evidence="6">
    <location>
        <begin position="244"/>
        <end position="264"/>
    </location>
</feature>
<feature type="transmembrane region" description="Helical" evidence="6">
    <location>
        <begin position="193"/>
        <end position="216"/>
    </location>
</feature>
<keyword evidence="2" id="KW-1003">Cell membrane</keyword>
<dbReference type="PANTHER" id="PTHR43124">
    <property type="entry name" value="PURINE EFFLUX PUMP PBUE"/>
    <property type="match status" value="1"/>
</dbReference>
<evidence type="ECO:0000313" key="8">
    <source>
        <dbReference type="EMBL" id="CAH6606390.1"/>
    </source>
</evidence>
<dbReference type="Pfam" id="PF07690">
    <property type="entry name" value="MFS_1"/>
    <property type="match status" value="1"/>
</dbReference>
<dbReference type="PROSITE" id="PS50850">
    <property type="entry name" value="MFS"/>
    <property type="match status" value="1"/>
</dbReference>
<dbReference type="AlphaFoldDB" id="A0AAD1TUM2"/>
<keyword evidence="4 6" id="KW-1133">Transmembrane helix</keyword>
<evidence type="ECO:0000256" key="4">
    <source>
        <dbReference type="ARBA" id="ARBA00022989"/>
    </source>
</evidence>
<comment type="subcellular location">
    <subcellularLocation>
        <location evidence="1">Cell membrane</location>
        <topology evidence="1">Multi-pass membrane protein</topology>
    </subcellularLocation>
</comment>
<evidence type="ECO:0000256" key="2">
    <source>
        <dbReference type="ARBA" id="ARBA00022475"/>
    </source>
</evidence>